<dbReference type="PANTHER" id="PTHR43357">
    <property type="entry name" value="INNER MEMBRANE ABC TRANSPORTER PERMEASE PROTEIN YDCV"/>
    <property type="match status" value="1"/>
</dbReference>
<evidence type="ECO:0000259" key="9">
    <source>
        <dbReference type="PROSITE" id="PS50928"/>
    </source>
</evidence>
<evidence type="ECO:0000256" key="1">
    <source>
        <dbReference type="ARBA" id="ARBA00004429"/>
    </source>
</evidence>
<keyword evidence="7 8" id="KW-0472">Membrane</keyword>
<dbReference type="PROSITE" id="PS50928">
    <property type="entry name" value="ABC_TM1"/>
    <property type="match status" value="2"/>
</dbReference>
<evidence type="ECO:0000256" key="6">
    <source>
        <dbReference type="ARBA" id="ARBA00022989"/>
    </source>
</evidence>
<feature type="transmembrane region" description="Helical" evidence="8">
    <location>
        <begin position="223"/>
        <end position="242"/>
    </location>
</feature>
<evidence type="ECO:0000313" key="11">
    <source>
        <dbReference type="Proteomes" id="UP000194360"/>
    </source>
</evidence>
<comment type="similarity">
    <text evidence="8">Belongs to the binding-protein-dependent transport system permease family.</text>
</comment>
<comment type="caution">
    <text evidence="10">The sequence shown here is derived from an EMBL/GenBank/DDBJ whole genome shotgun (WGS) entry which is preliminary data.</text>
</comment>
<feature type="transmembrane region" description="Helical" evidence="8">
    <location>
        <begin position="98"/>
        <end position="116"/>
    </location>
</feature>
<feature type="transmembrane region" description="Helical" evidence="8">
    <location>
        <begin position="352"/>
        <end position="374"/>
    </location>
</feature>
<proteinExistence type="inferred from homology"/>
<gene>
    <name evidence="10" type="primary">cysW_2</name>
    <name evidence="10" type="ORF">BG845_00915</name>
</gene>
<feature type="transmembrane region" description="Helical" evidence="8">
    <location>
        <begin position="483"/>
        <end position="504"/>
    </location>
</feature>
<evidence type="ECO:0000256" key="4">
    <source>
        <dbReference type="ARBA" id="ARBA00022519"/>
    </source>
</evidence>
<keyword evidence="11" id="KW-1185">Reference proteome</keyword>
<evidence type="ECO:0000256" key="3">
    <source>
        <dbReference type="ARBA" id="ARBA00022475"/>
    </source>
</evidence>
<feature type="transmembrane region" description="Helical" evidence="8">
    <location>
        <begin position="428"/>
        <end position="453"/>
    </location>
</feature>
<keyword evidence="4" id="KW-0997">Cell inner membrane</keyword>
<keyword evidence="3" id="KW-1003">Cell membrane</keyword>
<dbReference type="GO" id="GO:0055085">
    <property type="term" value="P:transmembrane transport"/>
    <property type="evidence" value="ECO:0007669"/>
    <property type="project" value="InterPro"/>
</dbReference>
<feature type="transmembrane region" description="Helical" evidence="8">
    <location>
        <begin position="386"/>
        <end position="407"/>
    </location>
</feature>
<sequence length="514" mass="53588">MLRSALRRRSGGAAPALLAGAALAGLLMLTPLVYLAIRSFERGPGYVANVLTRPRTGQLFANTVVLTVSATLVCMVVGTVAAWLVVRTDLPGRRIWGVLFALPLAVPSYVAGFGWISGFPGIVGFGGTLLVLSSVSFPYVFLAVSATLSRGDAGMEEAARSLGLGPVRVLLTVTLRRVWPAVLAGALLVALSVISDFGVPSLMRFDTFTLGIFTRYRSTFDPTPAAVLGLALVALAIVVTVAEARVRGRSTERVGRGAGRRAGPTPLGRWTPAGMAFVLVVIGISLGVPAYSLVVWTVAGASAGLDLPHLSATALDTLQVAGLGALLTVALALPVGVLAARHRGRLVRSLENITYLGFALPGVTVGLALVYLGIRVFPQLYQQLPMLIAGYAVLFLPLAVGIVRTAVSDAPVRLEEASRSLGRGRMQTLARVTVPLAAPGIVAAASLVFVSVARELPATLMLRPTGTETLAMAIWSRTGASQFAAAAPYAVLLVLLAAIPTLVLDRVLRRRGGD</sequence>
<dbReference type="InterPro" id="IPR000515">
    <property type="entry name" value="MetI-like"/>
</dbReference>
<feature type="domain" description="ABC transmembrane type-1" evidence="9">
    <location>
        <begin position="60"/>
        <end position="243"/>
    </location>
</feature>
<dbReference type="Gene3D" id="1.10.3720.10">
    <property type="entry name" value="MetI-like"/>
    <property type="match status" value="2"/>
</dbReference>
<protein>
    <submittedName>
        <fullName evidence="10">Sulfate transport system permease protein CysW</fullName>
    </submittedName>
</protein>
<dbReference type="InterPro" id="IPR035906">
    <property type="entry name" value="MetI-like_sf"/>
</dbReference>
<reference evidence="10 11" key="1">
    <citation type="submission" date="2016-09" db="EMBL/GenBank/DDBJ databases">
        <title>Pseudonocardia autotrophica DSM535, a candidate organism with high potential of specific P450 cytochromes.</title>
        <authorList>
            <person name="Grumaz C."/>
            <person name="Vainshtein Y."/>
            <person name="Kirstahler P."/>
            <person name="Sohn K."/>
        </authorList>
    </citation>
    <scope>NUCLEOTIDE SEQUENCE [LARGE SCALE GENOMIC DNA]</scope>
    <source>
        <strain evidence="10 11">DSM 535</strain>
    </source>
</reference>
<feature type="transmembrane region" description="Helical" evidence="8">
    <location>
        <begin position="59"/>
        <end position="86"/>
    </location>
</feature>
<keyword evidence="5 8" id="KW-0812">Transmembrane</keyword>
<keyword evidence="6 8" id="KW-1133">Transmembrane helix</keyword>
<evidence type="ECO:0000256" key="7">
    <source>
        <dbReference type="ARBA" id="ARBA00023136"/>
    </source>
</evidence>
<dbReference type="GO" id="GO:0005886">
    <property type="term" value="C:plasma membrane"/>
    <property type="evidence" value="ECO:0007669"/>
    <property type="project" value="UniProtKB-SubCell"/>
</dbReference>
<dbReference type="RefSeq" id="WP_232021041.1">
    <property type="nucleotide sequence ID" value="NZ_AP018920.1"/>
</dbReference>
<dbReference type="CDD" id="cd06261">
    <property type="entry name" value="TM_PBP2"/>
    <property type="match status" value="2"/>
</dbReference>
<organism evidence="10 11">
    <name type="scientific">Pseudonocardia autotrophica</name>
    <name type="common">Amycolata autotrophica</name>
    <name type="synonym">Nocardia autotrophica</name>
    <dbReference type="NCBI Taxonomy" id="2074"/>
    <lineage>
        <taxon>Bacteria</taxon>
        <taxon>Bacillati</taxon>
        <taxon>Actinomycetota</taxon>
        <taxon>Actinomycetes</taxon>
        <taxon>Pseudonocardiales</taxon>
        <taxon>Pseudonocardiaceae</taxon>
        <taxon>Pseudonocardia</taxon>
    </lineage>
</organism>
<dbReference type="SUPFAM" id="SSF161098">
    <property type="entry name" value="MetI-like"/>
    <property type="match status" value="2"/>
</dbReference>
<evidence type="ECO:0000313" key="10">
    <source>
        <dbReference type="EMBL" id="OSY43310.1"/>
    </source>
</evidence>
<evidence type="ECO:0000256" key="2">
    <source>
        <dbReference type="ARBA" id="ARBA00022448"/>
    </source>
</evidence>
<evidence type="ECO:0000256" key="8">
    <source>
        <dbReference type="RuleBase" id="RU363032"/>
    </source>
</evidence>
<feature type="transmembrane region" description="Helical" evidence="8">
    <location>
        <begin position="178"/>
        <end position="203"/>
    </location>
</feature>
<dbReference type="EMBL" id="MIGB01000003">
    <property type="protein sequence ID" value="OSY43310.1"/>
    <property type="molecule type" value="Genomic_DNA"/>
</dbReference>
<dbReference type="Pfam" id="PF00528">
    <property type="entry name" value="BPD_transp_1"/>
    <property type="match status" value="2"/>
</dbReference>
<feature type="domain" description="ABC transmembrane type-1" evidence="9">
    <location>
        <begin position="314"/>
        <end position="504"/>
    </location>
</feature>
<feature type="transmembrane region" description="Helical" evidence="8">
    <location>
        <begin position="276"/>
        <end position="298"/>
    </location>
</feature>
<keyword evidence="2 8" id="KW-0813">Transport</keyword>
<accession>A0A1Y2N768</accession>
<feature type="transmembrane region" description="Helical" evidence="8">
    <location>
        <begin position="318"/>
        <end position="340"/>
    </location>
</feature>
<name>A0A1Y2N768_PSEAH</name>
<dbReference type="Proteomes" id="UP000194360">
    <property type="component" value="Unassembled WGS sequence"/>
</dbReference>
<evidence type="ECO:0000256" key="5">
    <source>
        <dbReference type="ARBA" id="ARBA00022692"/>
    </source>
</evidence>
<dbReference type="AlphaFoldDB" id="A0A1Y2N768"/>
<dbReference type="PANTHER" id="PTHR43357:SF3">
    <property type="entry name" value="FE(3+)-TRANSPORT SYSTEM PERMEASE PROTEIN FBPB 2"/>
    <property type="match status" value="1"/>
</dbReference>
<comment type="subcellular location">
    <subcellularLocation>
        <location evidence="1">Cell inner membrane</location>
        <topology evidence="1">Multi-pass membrane protein</topology>
    </subcellularLocation>
    <subcellularLocation>
        <location evidence="8">Cell membrane</location>
        <topology evidence="8">Multi-pass membrane protein</topology>
    </subcellularLocation>
</comment>
<feature type="transmembrane region" description="Helical" evidence="8">
    <location>
        <begin position="122"/>
        <end position="142"/>
    </location>
</feature>
<dbReference type="STRING" id="2074.BG845_00915"/>